<accession>A0A9Q1BZK3</accession>
<feature type="compositionally biased region" description="Basic residues" evidence="2">
    <location>
        <begin position="1"/>
        <end position="16"/>
    </location>
</feature>
<protein>
    <submittedName>
        <fullName evidence="3">LINE-1 retrotransposable element ORF1 protein</fullName>
    </submittedName>
</protein>
<feature type="coiled-coil region" evidence="1">
    <location>
        <begin position="59"/>
        <end position="111"/>
    </location>
</feature>
<keyword evidence="4" id="KW-1185">Reference proteome</keyword>
<organism evidence="3 4">
    <name type="scientific">Holothuria leucospilota</name>
    <name type="common">Black long sea cucumber</name>
    <name type="synonym">Mertensiothuria leucospilota</name>
    <dbReference type="NCBI Taxonomy" id="206669"/>
    <lineage>
        <taxon>Eukaryota</taxon>
        <taxon>Metazoa</taxon>
        <taxon>Echinodermata</taxon>
        <taxon>Eleutherozoa</taxon>
        <taxon>Echinozoa</taxon>
        <taxon>Holothuroidea</taxon>
        <taxon>Aspidochirotacea</taxon>
        <taxon>Aspidochirotida</taxon>
        <taxon>Holothuriidae</taxon>
        <taxon>Holothuria</taxon>
    </lineage>
</organism>
<feature type="region of interest" description="Disordered" evidence="2">
    <location>
        <begin position="1"/>
        <end position="47"/>
    </location>
</feature>
<feature type="compositionally biased region" description="Low complexity" evidence="2">
    <location>
        <begin position="21"/>
        <end position="31"/>
    </location>
</feature>
<evidence type="ECO:0000256" key="1">
    <source>
        <dbReference type="SAM" id="Coils"/>
    </source>
</evidence>
<evidence type="ECO:0000313" key="3">
    <source>
        <dbReference type="EMBL" id="KAJ8035680.1"/>
    </source>
</evidence>
<dbReference type="EMBL" id="JAIZAY010000009">
    <property type="protein sequence ID" value="KAJ8035680.1"/>
    <property type="molecule type" value="Genomic_DNA"/>
</dbReference>
<comment type="caution">
    <text evidence="3">The sequence shown here is derived from an EMBL/GenBank/DDBJ whole genome shotgun (WGS) entry which is preliminary data.</text>
</comment>
<reference evidence="3" key="1">
    <citation type="submission" date="2021-10" db="EMBL/GenBank/DDBJ databases">
        <title>Tropical sea cucumber genome reveals ecological adaptation and Cuvierian tubules defense mechanism.</title>
        <authorList>
            <person name="Chen T."/>
        </authorList>
    </citation>
    <scope>NUCLEOTIDE SEQUENCE</scope>
    <source>
        <strain evidence="3">Nanhai2018</strain>
        <tissue evidence="3">Muscle</tissue>
    </source>
</reference>
<dbReference type="Proteomes" id="UP001152320">
    <property type="component" value="Chromosome 9"/>
</dbReference>
<name>A0A9Q1BZK3_HOLLE</name>
<sequence>MPTRGRPRGSYGKKKTRETGASQQSLASSLLRGLTQSDNSDSEEEQLTQSLNATIDKALKNISRELNSIKEDFNKAIEDLRISIRDLQRECKTLKEQCGSLSERVRVLEEDKTRHESLINKQERFSRRSNVRIVGVTTTEGEDCVEMAKRILEETGVSNCQIERAHRDGRVVNGRDRHLLVKLSFYQDKVTVLKNARRALADKPYYIIEDLTRADLQEKRRWKQEVQALYQRGTKLRFTAGLWRGSDGKPYQFN</sequence>
<evidence type="ECO:0000256" key="2">
    <source>
        <dbReference type="SAM" id="MobiDB-lite"/>
    </source>
</evidence>
<dbReference type="Gene3D" id="3.30.70.1820">
    <property type="entry name" value="L1 transposable element, RRM domain"/>
    <property type="match status" value="1"/>
</dbReference>
<gene>
    <name evidence="3" type="ORF">HOLleu_19429</name>
</gene>
<dbReference type="PANTHER" id="PTHR35555">
    <property type="entry name" value="ENDONUCLEASE-REVERSE TRANSCRIPTASE"/>
    <property type="match status" value="1"/>
</dbReference>
<dbReference type="OrthoDB" id="8843611at2759"/>
<proteinExistence type="predicted"/>
<dbReference type="AlphaFoldDB" id="A0A9Q1BZK3"/>
<keyword evidence="1" id="KW-0175">Coiled coil</keyword>
<dbReference type="PANTHER" id="PTHR35555:SF3">
    <property type="entry name" value="ENDONUCLEASE-REVERSE TRANSCRIPTASE"/>
    <property type="match status" value="1"/>
</dbReference>
<evidence type="ECO:0000313" key="4">
    <source>
        <dbReference type="Proteomes" id="UP001152320"/>
    </source>
</evidence>